<accession>A0A0A7LHS0</accession>
<dbReference type="PANTHER" id="PTHR45947:SF3">
    <property type="entry name" value="SULFOQUINOVOSYL TRANSFERASE SQD2"/>
    <property type="match status" value="1"/>
</dbReference>
<dbReference type="STRING" id="1577791.Mpt1_c11890"/>
<evidence type="ECO:0000259" key="1">
    <source>
        <dbReference type="Pfam" id="PF00534"/>
    </source>
</evidence>
<organism evidence="3 4">
    <name type="scientific">Candidatus Methanoplasma termitum</name>
    <dbReference type="NCBI Taxonomy" id="1577791"/>
    <lineage>
        <taxon>Archaea</taxon>
        <taxon>Methanobacteriati</taxon>
        <taxon>Thermoplasmatota</taxon>
        <taxon>Thermoplasmata</taxon>
        <taxon>Methanomassiliicoccales</taxon>
        <taxon>Methanomassiliicoccaceae</taxon>
        <taxon>Candidatus Methanoplasma</taxon>
    </lineage>
</organism>
<dbReference type="EMBL" id="CP010070">
    <property type="protein sequence ID" value="AIZ57051.1"/>
    <property type="molecule type" value="Genomic_DNA"/>
</dbReference>
<dbReference type="OrthoDB" id="132546at2157"/>
<dbReference type="Gene3D" id="3.40.50.2000">
    <property type="entry name" value="Glycogen Phosphorylase B"/>
    <property type="match status" value="2"/>
</dbReference>
<dbReference type="RefSeq" id="WP_048113064.1">
    <property type="nucleotide sequence ID" value="NZ_CP010070.1"/>
</dbReference>
<dbReference type="InterPro" id="IPR050194">
    <property type="entry name" value="Glycosyltransferase_grp1"/>
</dbReference>
<sequence>MKIVFITDSYFPTRDGVVTAVVTIKKELEELGHEVTVIAPDPGKEFREEGTVYFPAIKFKKYKGYYLPIYRSNKIEVIKNIDPDIIHIYGVAFMALKGMFASRTLKIPTVTTYVTSVGEVINDYSPIKLPPEIMDKLVWIYLRSLLGRAGTVVVPTAPIAQELKDRRVRPKRLERIHIGIDVQRYVRNEEDGKRIRAKYGIGSKRVLVCAGRLSVEKNIDLLISSMRSVDEDVVLLIVGKGPMGDKLKQQMKDLALEERVIFAGFVPDEELVAYYSAADVAVSCSRFETQGLTTLEAMSCGLPAACANGRAFVEMIEDGVNGHKFESNEEDCVSAIMYCLNNRERLSAEARRTAERYSIHETAVKLEALYADILSHKK</sequence>
<evidence type="ECO:0000313" key="4">
    <source>
        <dbReference type="Proteomes" id="UP000030787"/>
    </source>
</evidence>
<keyword evidence="3" id="KW-0328">Glycosyltransferase</keyword>
<dbReference type="Pfam" id="PF13439">
    <property type="entry name" value="Glyco_transf_4"/>
    <property type="match status" value="1"/>
</dbReference>
<keyword evidence="3" id="KW-0808">Transferase</keyword>
<dbReference type="Proteomes" id="UP000030787">
    <property type="component" value="Chromosome"/>
</dbReference>
<dbReference type="InterPro" id="IPR028098">
    <property type="entry name" value="Glyco_trans_4-like_N"/>
</dbReference>
<dbReference type="GeneID" id="24818852"/>
<reference evidence="3 4" key="1">
    <citation type="journal article" date="2014" name="Appl. Environ. Microbiol.">
        <title>Comparative Genome Analysis of 'Candidatus Methanoplasma termitum' Indicates a New Mode of Energy Metabolism in the Seventh Order of Methanogens.</title>
        <authorList>
            <person name="Lang K."/>
            <person name="Schuldes J."/>
            <person name="Klingl A."/>
            <person name="Poehlein A."/>
            <person name="Daniel R."/>
            <person name="Brune A."/>
        </authorList>
    </citation>
    <scope>NUCLEOTIDE SEQUENCE [LARGE SCALE GENOMIC DNA]</scope>
    <source>
        <strain evidence="4">Mpt1</strain>
    </source>
</reference>
<dbReference type="KEGG" id="mear:Mpt1_c11890"/>
<dbReference type="EC" id="2.4.1.250" evidence="3"/>
<feature type="domain" description="Glycosyl transferase family 1" evidence="1">
    <location>
        <begin position="194"/>
        <end position="348"/>
    </location>
</feature>
<evidence type="ECO:0000259" key="2">
    <source>
        <dbReference type="Pfam" id="PF13439"/>
    </source>
</evidence>
<dbReference type="SUPFAM" id="SSF53756">
    <property type="entry name" value="UDP-Glycosyltransferase/glycogen phosphorylase"/>
    <property type="match status" value="1"/>
</dbReference>
<dbReference type="InterPro" id="IPR001296">
    <property type="entry name" value="Glyco_trans_1"/>
</dbReference>
<feature type="domain" description="Glycosyltransferase subfamily 4-like N-terminal" evidence="2">
    <location>
        <begin position="15"/>
        <end position="184"/>
    </location>
</feature>
<dbReference type="Pfam" id="PF00534">
    <property type="entry name" value="Glycos_transf_1"/>
    <property type="match status" value="1"/>
</dbReference>
<dbReference type="PANTHER" id="PTHR45947">
    <property type="entry name" value="SULFOQUINOVOSYL TRANSFERASE SQD2"/>
    <property type="match status" value="1"/>
</dbReference>
<dbReference type="HOGENOM" id="CLU_009583_2_0_2"/>
<evidence type="ECO:0000313" key="3">
    <source>
        <dbReference type="EMBL" id="AIZ57051.1"/>
    </source>
</evidence>
<name>A0A0A7LHS0_9ARCH</name>
<dbReference type="GO" id="GO:0102710">
    <property type="term" value="F:D-inositol-3-phosphate glycosyltransferase activity"/>
    <property type="evidence" value="ECO:0007669"/>
    <property type="project" value="UniProtKB-EC"/>
</dbReference>
<protein>
    <submittedName>
        <fullName evidence="3">MshA1 protein</fullName>
        <ecNumber evidence="3">2.4.1.250</ecNumber>
    </submittedName>
</protein>
<gene>
    <name evidence="3" type="primary">mshA1</name>
    <name evidence="3" type="ORF">Mpt1_c11890</name>
</gene>
<dbReference type="AlphaFoldDB" id="A0A0A7LHS0"/>
<keyword evidence="4" id="KW-1185">Reference proteome</keyword>
<proteinExistence type="predicted"/>